<feature type="transmembrane region" description="Helical" evidence="6">
    <location>
        <begin position="1000"/>
        <end position="1021"/>
    </location>
</feature>
<evidence type="ECO:0000256" key="1">
    <source>
        <dbReference type="ARBA" id="ARBA00004141"/>
    </source>
</evidence>
<dbReference type="Gene3D" id="2.30.30.30">
    <property type="match status" value="1"/>
</dbReference>
<accession>A0A1V6S0C3</accession>
<name>A0A1V6S0C3_9EURO</name>
<reference evidence="8" key="1">
    <citation type="journal article" date="2017" name="Nat. Microbiol.">
        <title>Global analysis of biosynthetic gene clusters reveals vast potential of secondary metabolite production in Penicillium species.</title>
        <authorList>
            <person name="Nielsen J.C."/>
            <person name="Grijseels S."/>
            <person name="Prigent S."/>
            <person name="Ji B."/>
            <person name="Dainat J."/>
            <person name="Nielsen K.F."/>
            <person name="Frisvad J.C."/>
            <person name="Workman M."/>
            <person name="Nielsen J."/>
        </authorList>
    </citation>
    <scope>NUCLEOTIDE SEQUENCE [LARGE SCALE GENOMIC DNA]</scope>
    <source>
        <strain evidence="8">IBT 29486</strain>
    </source>
</reference>
<evidence type="ECO:0000313" key="7">
    <source>
        <dbReference type="EMBL" id="OQE07481.1"/>
    </source>
</evidence>
<comment type="caution">
    <text evidence="7">The sequence shown here is derived from an EMBL/GenBank/DDBJ whole genome shotgun (WGS) entry which is preliminary data.</text>
</comment>
<feature type="compositionally biased region" description="Basic and acidic residues" evidence="5">
    <location>
        <begin position="33"/>
        <end position="66"/>
    </location>
</feature>
<organism evidence="7 8">
    <name type="scientific">Penicillium vulpinum</name>
    <dbReference type="NCBI Taxonomy" id="29845"/>
    <lineage>
        <taxon>Eukaryota</taxon>
        <taxon>Fungi</taxon>
        <taxon>Dikarya</taxon>
        <taxon>Ascomycota</taxon>
        <taxon>Pezizomycotina</taxon>
        <taxon>Eurotiomycetes</taxon>
        <taxon>Eurotiomycetidae</taxon>
        <taxon>Eurotiales</taxon>
        <taxon>Aspergillaceae</taxon>
        <taxon>Penicillium</taxon>
    </lineage>
</organism>
<dbReference type="InterPro" id="IPR012340">
    <property type="entry name" value="NA-bd_OB-fold"/>
</dbReference>
<dbReference type="AlphaFoldDB" id="A0A1V6S0C3"/>
<protein>
    <submittedName>
        <fullName evidence="7">Uncharacterized protein</fullName>
    </submittedName>
</protein>
<dbReference type="Proteomes" id="UP000191518">
    <property type="component" value="Unassembled WGS sequence"/>
</dbReference>
<evidence type="ECO:0000256" key="2">
    <source>
        <dbReference type="ARBA" id="ARBA00022692"/>
    </source>
</evidence>
<feature type="transmembrane region" description="Helical" evidence="6">
    <location>
        <begin position="963"/>
        <end position="988"/>
    </location>
</feature>
<comment type="subcellular location">
    <subcellularLocation>
        <location evidence="1">Membrane</location>
        <topology evidence="1">Multi-pass membrane protein</topology>
    </subcellularLocation>
</comment>
<gene>
    <name evidence="7" type="ORF">PENVUL_c013G09850</name>
</gene>
<sequence>MGYYDDEGNYHSDRRAPENQLILDVPQVLPRRTTSERVSHYDDEQASEPRKHDGNSDPPLPDKGRGIPDGYQASVPIPCNFIRIGDVLILNERPCQVIRILVNPQTGQYLYMGVDLFTRKLHQERSFVSNPSPDVIVQTMSGPVFRTYRLLDMDSSDGTVVAMTETGDVKLHLPVMVQESLFDRIEEVFKEGRGSIRVLVISEMGTGREMVIDYKRIDRKIRTEADNPSTTEADESEDESDDIEVEVYAFFTVGEQSEVRMTAGGEETQKKTSPDSVKSFPSDSTVYDVHPIEFQGETGVNFQVVRSKTDSSPALFRWIHMKRPIMRFNELKENAKSIPGLPDSEQRALDKLLQRVKKEYDHEPSSSTTDGYMKPGHLTETFPYGEIDTGVVSWLCLPYFRFDLLHNDLNAFTDSYPMRRLLKDLLLKPEQEMKQVMSHMQSTETGKCLHVAQLWAIEMNNSLLVTYGDLELSDFKGIKLQSPPPSQTAQPPRIRPRKIFVSFEKRVMWSLPLEDCITWPNFLSHFVELNTRQIVFTHEGKPVDSVKYADLINGELDIKLVLNISEGSEIPFSELNGGFTVFEWLTEVDTTLRDDDNGSDHRKGVRIRNRLAAMDKFLQDQKFDSRSYRRASLLDSDAVRGLFGETEPATSRAMRTAQAAESIYSFFLPPDFEDPVLKKYWGAVYFLIENLQSEIQEETGSIKGYSDQLIDLSMRIQPVKLLFSRTDLIKRPTDKSSHPLEKAWMHLLMPMIYVKQKPRRSRKHMNTCLGLLDLGIAAVKDTFPKLLPQKSKVILPLDVATLIGFHLLGKQSPGIGIELILNNYTKYLGGLKERVQLDQLDISHKGEIEFLQTQMKLIQKRLAEQRAVLGALAVPTVDTRSGTQREPQGAKLLGDHPAHTLSKPGNSGNSPISLISVRNSFSKDCKDLIDRTAEEFSQLMFQASTLEEMNEKKIQNDKSRQDFAIYAFTIVTIIFLPLNTVSSIFGMNTSDIRDIESGQWIYWAVSIPLTVIVMALTLFWAGELNIVYNLVKSFPRRRNVKQ</sequence>
<dbReference type="GO" id="GO:0046873">
    <property type="term" value="F:metal ion transmembrane transporter activity"/>
    <property type="evidence" value="ECO:0007669"/>
    <property type="project" value="InterPro"/>
</dbReference>
<evidence type="ECO:0000256" key="3">
    <source>
        <dbReference type="ARBA" id="ARBA00022989"/>
    </source>
</evidence>
<dbReference type="SUPFAM" id="SSF50249">
    <property type="entry name" value="Nucleic acid-binding proteins"/>
    <property type="match status" value="1"/>
</dbReference>
<dbReference type="GO" id="GO:0003746">
    <property type="term" value="F:translation elongation factor activity"/>
    <property type="evidence" value="ECO:0007669"/>
    <property type="project" value="InterPro"/>
</dbReference>
<feature type="region of interest" description="Disordered" evidence="5">
    <location>
        <begin position="259"/>
        <end position="282"/>
    </location>
</feature>
<keyword evidence="3 6" id="KW-1133">Transmembrane helix</keyword>
<feature type="region of interest" description="Disordered" evidence="5">
    <location>
        <begin position="879"/>
        <end position="909"/>
    </location>
</feature>
<dbReference type="InterPro" id="IPR045863">
    <property type="entry name" value="CorA_TM1_TM2"/>
</dbReference>
<dbReference type="SUPFAM" id="SSF50104">
    <property type="entry name" value="Translation proteins SH3-like domain"/>
    <property type="match status" value="1"/>
</dbReference>
<dbReference type="InterPro" id="IPR001884">
    <property type="entry name" value="IF5A-like"/>
</dbReference>
<dbReference type="GO" id="GO:0016020">
    <property type="term" value="C:membrane"/>
    <property type="evidence" value="ECO:0007669"/>
    <property type="project" value="UniProtKB-SubCell"/>
</dbReference>
<dbReference type="GO" id="GO:0003723">
    <property type="term" value="F:RNA binding"/>
    <property type="evidence" value="ECO:0007669"/>
    <property type="project" value="InterPro"/>
</dbReference>
<dbReference type="Pfam" id="PF01544">
    <property type="entry name" value="CorA"/>
    <property type="match status" value="1"/>
</dbReference>
<dbReference type="Gene3D" id="1.20.58.340">
    <property type="entry name" value="Magnesium transport protein CorA, transmembrane region"/>
    <property type="match status" value="1"/>
</dbReference>
<evidence type="ECO:0000313" key="8">
    <source>
        <dbReference type="Proteomes" id="UP000191518"/>
    </source>
</evidence>
<dbReference type="STRING" id="29845.A0A1V6S0C3"/>
<keyword evidence="2 6" id="KW-0812">Transmembrane</keyword>
<dbReference type="Gene3D" id="2.40.50.140">
    <property type="entry name" value="Nucleic acid-binding proteins"/>
    <property type="match status" value="1"/>
</dbReference>
<proteinExistence type="predicted"/>
<evidence type="ECO:0000256" key="4">
    <source>
        <dbReference type="ARBA" id="ARBA00023136"/>
    </source>
</evidence>
<keyword evidence="4 6" id="KW-0472">Membrane</keyword>
<dbReference type="InterPro" id="IPR002523">
    <property type="entry name" value="MgTranspt_CorA/ZnTranspt_ZntB"/>
</dbReference>
<keyword evidence="8" id="KW-1185">Reference proteome</keyword>
<feature type="region of interest" description="Disordered" evidence="5">
    <location>
        <begin position="1"/>
        <end position="69"/>
    </location>
</feature>
<feature type="compositionally biased region" description="Basic and acidic residues" evidence="5">
    <location>
        <begin position="8"/>
        <end position="17"/>
    </location>
</feature>
<dbReference type="InterPro" id="IPR008991">
    <property type="entry name" value="Translation_prot_SH3-like_sf"/>
</dbReference>
<dbReference type="GO" id="GO:0043022">
    <property type="term" value="F:ribosome binding"/>
    <property type="evidence" value="ECO:0007669"/>
    <property type="project" value="InterPro"/>
</dbReference>
<dbReference type="PANTHER" id="PTHR11673">
    <property type="entry name" value="TRANSLATION INITIATION FACTOR 5A FAMILY MEMBER"/>
    <property type="match status" value="1"/>
</dbReference>
<evidence type="ECO:0000256" key="6">
    <source>
        <dbReference type="SAM" id="Phobius"/>
    </source>
</evidence>
<evidence type="ECO:0000256" key="5">
    <source>
        <dbReference type="SAM" id="MobiDB-lite"/>
    </source>
</evidence>
<dbReference type="GO" id="GO:0045901">
    <property type="term" value="P:positive regulation of translational elongation"/>
    <property type="evidence" value="ECO:0007669"/>
    <property type="project" value="InterPro"/>
</dbReference>
<dbReference type="SUPFAM" id="SSF144083">
    <property type="entry name" value="Magnesium transport protein CorA, transmembrane region"/>
    <property type="match status" value="1"/>
</dbReference>
<dbReference type="InterPro" id="IPR014722">
    <property type="entry name" value="Rib_uL2_dom2"/>
</dbReference>
<dbReference type="EMBL" id="MDYP01000013">
    <property type="protein sequence ID" value="OQE07481.1"/>
    <property type="molecule type" value="Genomic_DNA"/>
</dbReference>